<dbReference type="EMBL" id="CP139779">
    <property type="protein sequence ID" value="WQB69151.1"/>
    <property type="molecule type" value="Genomic_DNA"/>
</dbReference>
<evidence type="ECO:0000313" key="2">
    <source>
        <dbReference type="Proteomes" id="UP001324533"/>
    </source>
</evidence>
<dbReference type="SUPFAM" id="SSF53756">
    <property type="entry name" value="UDP-Glycosyltransferase/glycogen phosphorylase"/>
    <property type="match status" value="1"/>
</dbReference>
<dbReference type="InterPro" id="IPR046561">
    <property type="entry name" value="DUF6716"/>
</dbReference>
<reference evidence="1 2" key="1">
    <citation type="submission" date="2023-06" db="EMBL/GenBank/DDBJ databases">
        <title>Rock-solubilizing bacteria, Microbacterium invictum, promotes re-establishment of vegetation in rocky wasteland by accelerating rock bio-weathering and reshaping soil bacterial community.</title>
        <authorList>
            <person name="Liu C."/>
        </authorList>
    </citation>
    <scope>NUCLEOTIDE SEQUENCE [LARGE SCALE GENOMIC DNA]</scope>
    <source>
        <strain evidence="1 2">X-18</strain>
    </source>
</reference>
<gene>
    <name evidence="1" type="ORF">T9R20_10565</name>
</gene>
<organism evidence="1 2">
    <name type="scientific">Microbacterium invictum</name>
    <dbReference type="NCBI Taxonomy" id="515415"/>
    <lineage>
        <taxon>Bacteria</taxon>
        <taxon>Bacillati</taxon>
        <taxon>Actinomycetota</taxon>
        <taxon>Actinomycetes</taxon>
        <taxon>Micrococcales</taxon>
        <taxon>Microbacteriaceae</taxon>
        <taxon>Microbacterium</taxon>
    </lineage>
</organism>
<keyword evidence="2" id="KW-1185">Reference proteome</keyword>
<sequence>MTAEVTGTTRRGPAPRIRIVGIADTDSYVKWTAALVGSAPEHWNRSMRILDTPLAVSADQQRAALATSGLPGGAVARVGLDRLRRSLLDDPPDVVVLGARGPLVRVLARLLADLPARPVIVTGLPGISIPATRKALIYRRGADLFVVHSHRERTEFAALSVRTGIRHRFALATLPFAKAAERARDRRHDADATDVVFATQAVVPRERPDRLRLAEMLRRLALADSSRRVVVKLRAAEGEHQTHVERDSFPDLLRSLGATPENLVVSTEPMQSALDHARGLVTISSTAAIEAIARGIPVLALDTFGVSPALINVVFEGSGVLGGEDDLLAGRFRLPTPQWSRENYLHDGADDDWVADVERLVGLRRQGLLAEPVLHTGRGGRLRLAWERKTVLGPMDRTPAGRLAVVVGVPARAVVRTVQRARRRVQVSRSAGPMSSR</sequence>
<dbReference type="Pfam" id="PF20471">
    <property type="entry name" value="DUF6716"/>
    <property type="match status" value="1"/>
</dbReference>
<accession>A0ABZ0V8Y0</accession>
<evidence type="ECO:0000313" key="1">
    <source>
        <dbReference type="EMBL" id="WQB69151.1"/>
    </source>
</evidence>
<name>A0ABZ0V8Y0_9MICO</name>
<proteinExistence type="predicted"/>
<dbReference type="Proteomes" id="UP001324533">
    <property type="component" value="Chromosome"/>
</dbReference>
<protein>
    <submittedName>
        <fullName evidence="1">DUF6716 putative glycosyltransferase</fullName>
    </submittedName>
</protein>
<dbReference type="RefSeq" id="WP_322409274.1">
    <property type="nucleotide sequence ID" value="NZ_CP139779.1"/>
</dbReference>